<accession>A0A2I1BU28</accession>
<evidence type="ECO:0000313" key="2">
    <source>
        <dbReference type="Proteomes" id="UP000234474"/>
    </source>
</evidence>
<evidence type="ECO:0000313" key="1">
    <source>
        <dbReference type="EMBL" id="PKX88866.1"/>
    </source>
</evidence>
<keyword evidence="2" id="KW-1185">Reference proteome</keyword>
<organism evidence="1 2">
    <name type="scientific">Aspergillus novofumigatus (strain IBT 16806)</name>
    <dbReference type="NCBI Taxonomy" id="1392255"/>
    <lineage>
        <taxon>Eukaryota</taxon>
        <taxon>Fungi</taxon>
        <taxon>Dikarya</taxon>
        <taxon>Ascomycota</taxon>
        <taxon>Pezizomycotina</taxon>
        <taxon>Eurotiomycetes</taxon>
        <taxon>Eurotiomycetidae</taxon>
        <taxon>Eurotiales</taxon>
        <taxon>Aspergillaceae</taxon>
        <taxon>Aspergillus</taxon>
        <taxon>Aspergillus subgen. Fumigati</taxon>
    </lineage>
</organism>
<dbReference type="OMA" id="INTTMAR"/>
<reference evidence="2" key="1">
    <citation type="journal article" date="2018" name="Proc. Natl. Acad. Sci. U.S.A.">
        <title>Linking secondary metabolites to gene clusters through genome sequencing of six diverse Aspergillus species.</title>
        <authorList>
            <person name="Kaerboelling I."/>
            <person name="Vesth T.C."/>
            <person name="Frisvad J.C."/>
            <person name="Nybo J.L."/>
            <person name="Theobald S."/>
            <person name="Kuo A."/>
            <person name="Bowyer P."/>
            <person name="Matsuda Y."/>
            <person name="Mondo S."/>
            <person name="Lyhne E.K."/>
            <person name="Kogle M.E."/>
            <person name="Clum A."/>
            <person name="Lipzen A."/>
            <person name="Salamov A."/>
            <person name="Ngan C.Y."/>
            <person name="Daum C."/>
            <person name="Chiniquy J."/>
            <person name="Barry K."/>
            <person name="LaButti K."/>
            <person name="Haridas S."/>
            <person name="Simmons B.A."/>
            <person name="Magnuson J.K."/>
            <person name="Mortensen U.H."/>
            <person name="Larsen T.O."/>
            <person name="Grigoriev I.V."/>
            <person name="Baker S.E."/>
            <person name="Andersen M.R."/>
        </authorList>
    </citation>
    <scope>NUCLEOTIDE SEQUENCE [LARGE SCALE GENOMIC DNA]</scope>
    <source>
        <strain evidence="2">IBT 16806</strain>
    </source>
</reference>
<dbReference type="RefSeq" id="XP_024677461.1">
    <property type="nucleotide sequence ID" value="XM_024830416.1"/>
</dbReference>
<sequence length="198" mass="22050">MASDPDLMKRINPDTVDALQLLALGKSRIDSKIARGLVLGGQAFAEFTNFDGLVLSLYKFFEDFKYLKSCAHCVNSIFVLYLGSEVEERLIQTSESTFQREAATDAECLDMGDNKLLVKSSHAIADKRLRFQSPEIKVIIEGSPDHKIARAALLQARKPNHFYQIVDYFAAAVPNQPEIIHELLVDSTVKPQAHCGLP</sequence>
<dbReference type="InterPro" id="IPR022198">
    <property type="entry name" value="DUF3723"/>
</dbReference>
<protein>
    <submittedName>
        <fullName evidence="1">Uncharacterized protein</fullName>
    </submittedName>
</protein>
<dbReference type="OrthoDB" id="4227485at2759"/>
<proteinExistence type="predicted"/>
<dbReference type="Pfam" id="PF12520">
    <property type="entry name" value="DUF3723"/>
    <property type="match status" value="2"/>
</dbReference>
<dbReference type="GeneID" id="36537742"/>
<dbReference type="Proteomes" id="UP000234474">
    <property type="component" value="Unassembled WGS sequence"/>
</dbReference>
<dbReference type="STRING" id="1392255.A0A2I1BU28"/>
<dbReference type="VEuPathDB" id="FungiDB:P174DRAFT_464612"/>
<dbReference type="EMBL" id="MSZS01000011">
    <property type="protein sequence ID" value="PKX88866.1"/>
    <property type="molecule type" value="Genomic_DNA"/>
</dbReference>
<gene>
    <name evidence="1" type="ORF">P174DRAFT_464612</name>
</gene>
<comment type="caution">
    <text evidence="1">The sequence shown here is derived from an EMBL/GenBank/DDBJ whole genome shotgun (WGS) entry which is preliminary data.</text>
</comment>
<name>A0A2I1BU28_ASPN1</name>
<dbReference type="AlphaFoldDB" id="A0A2I1BU28"/>